<name>A0ABV6LXF6_9ACTN</name>
<gene>
    <name evidence="1" type="ORF">ACFFIA_04555</name>
</gene>
<sequence length="125" mass="13691">MTGQVITADVVRTQRGHARWLREIYHPKHVTADFAVPVGMFRATSYHYRNEVLFVPSGHALDLTETAERVEAEGSSHVIPDGKIVDFGLWAQKRQHGGVCRVPQPVGAAGIADIVVDCVGLFVTT</sequence>
<accession>A0ABV6LXF6</accession>
<dbReference type="EMBL" id="JBHLUH010000005">
    <property type="protein sequence ID" value="MFC0526923.1"/>
    <property type="molecule type" value="Genomic_DNA"/>
</dbReference>
<protein>
    <submittedName>
        <fullName evidence="1">Uncharacterized protein</fullName>
    </submittedName>
</protein>
<dbReference type="RefSeq" id="WP_377245804.1">
    <property type="nucleotide sequence ID" value="NZ_JBHLUH010000005.1"/>
</dbReference>
<reference evidence="1 2" key="1">
    <citation type="submission" date="2024-09" db="EMBL/GenBank/DDBJ databases">
        <authorList>
            <person name="Sun Q."/>
            <person name="Mori K."/>
        </authorList>
    </citation>
    <scope>NUCLEOTIDE SEQUENCE [LARGE SCALE GENOMIC DNA]</scope>
    <source>
        <strain evidence="1 2">TBRC 3947</strain>
    </source>
</reference>
<evidence type="ECO:0000313" key="1">
    <source>
        <dbReference type="EMBL" id="MFC0526923.1"/>
    </source>
</evidence>
<organism evidence="1 2">
    <name type="scientific">Phytohabitans kaempferiae</name>
    <dbReference type="NCBI Taxonomy" id="1620943"/>
    <lineage>
        <taxon>Bacteria</taxon>
        <taxon>Bacillati</taxon>
        <taxon>Actinomycetota</taxon>
        <taxon>Actinomycetes</taxon>
        <taxon>Micromonosporales</taxon>
        <taxon>Micromonosporaceae</taxon>
    </lineage>
</organism>
<proteinExistence type="predicted"/>
<evidence type="ECO:0000313" key="2">
    <source>
        <dbReference type="Proteomes" id="UP001589867"/>
    </source>
</evidence>
<keyword evidence="2" id="KW-1185">Reference proteome</keyword>
<dbReference type="Proteomes" id="UP001589867">
    <property type="component" value="Unassembled WGS sequence"/>
</dbReference>
<comment type="caution">
    <text evidence="1">The sequence shown here is derived from an EMBL/GenBank/DDBJ whole genome shotgun (WGS) entry which is preliminary data.</text>
</comment>